<dbReference type="Proteomes" id="UP000015525">
    <property type="component" value="Unassembled WGS sequence"/>
</dbReference>
<dbReference type="PANTHER" id="PTHR11586:SF37">
    <property type="entry name" value="TRNA-BINDING DOMAIN-CONTAINING PROTEIN"/>
    <property type="match status" value="1"/>
</dbReference>
<keyword evidence="6" id="KW-1185">Reference proteome</keyword>
<keyword evidence="2 3" id="KW-0694">RNA-binding</keyword>
<evidence type="ECO:0000313" key="5">
    <source>
        <dbReference type="EMBL" id="EQB15527.1"/>
    </source>
</evidence>
<name>T0HR20_9SPHN</name>
<keyword evidence="1 3" id="KW-0820">tRNA-binding</keyword>
<feature type="domain" description="TRNA-binding" evidence="4">
    <location>
        <begin position="20"/>
        <end position="124"/>
    </location>
</feature>
<evidence type="ECO:0000313" key="6">
    <source>
        <dbReference type="Proteomes" id="UP000015525"/>
    </source>
</evidence>
<dbReference type="CDD" id="cd02798">
    <property type="entry name" value="tRNA_bind_CsaA"/>
    <property type="match status" value="1"/>
</dbReference>
<sequence length="124" mass="13554">MHELTQAQEDQMTDTITFDQFQAVDVRVGTIIAVDAFPEARKPAWKLTIDLGPDIGTKRSSAQIVDLYEADALVGRQVACAVNLGSRRIGPFVSEVLTLGFPDENGRVVLTGPERPVPNGVRMF</sequence>
<gene>
    <name evidence="5" type="ORF">L288_00075</name>
</gene>
<evidence type="ECO:0000256" key="1">
    <source>
        <dbReference type="ARBA" id="ARBA00022555"/>
    </source>
</evidence>
<accession>T0HR20</accession>
<dbReference type="SUPFAM" id="SSF50249">
    <property type="entry name" value="Nucleic acid-binding proteins"/>
    <property type="match status" value="1"/>
</dbReference>
<dbReference type="PANTHER" id="PTHR11586">
    <property type="entry name" value="TRNA-AMINOACYLATION COFACTOR ARC1 FAMILY MEMBER"/>
    <property type="match status" value="1"/>
</dbReference>
<dbReference type="AlphaFoldDB" id="T0HR20"/>
<dbReference type="InterPro" id="IPR012340">
    <property type="entry name" value="NA-bd_OB-fold"/>
</dbReference>
<evidence type="ECO:0000259" key="4">
    <source>
        <dbReference type="PROSITE" id="PS50886"/>
    </source>
</evidence>
<evidence type="ECO:0000256" key="3">
    <source>
        <dbReference type="PROSITE-ProRule" id="PRU00209"/>
    </source>
</evidence>
<dbReference type="InterPro" id="IPR002547">
    <property type="entry name" value="tRNA-bd_dom"/>
</dbReference>
<dbReference type="PATRIC" id="fig|1329909.3.peg.13"/>
<dbReference type="NCBIfam" id="NF007494">
    <property type="entry name" value="PRK10089.1-3"/>
    <property type="match status" value="1"/>
</dbReference>
<dbReference type="NCBIfam" id="TIGR02222">
    <property type="entry name" value="chap_CsaA"/>
    <property type="match status" value="1"/>
</dbReference>
<dbReference type="Gene3D" id="2.40.50.140">
    <property type="entry name" value="Nucleic acid-binding proteins"/>
    <property type="match status" value="1"/>
</dbReference>
<proteinExistence type="predicted"/>
<comment type="caution">
    <text evidence="5">The sequence shown here is derived from an EMBL/GenBank/DDBJ whole genome shotgun (WGS) entry which is preliminary data.</text>
</comment>
<organism evidence="5 6">
    <name type="scientific">Sphingobium quisquiliarum P25</name>
    <dbReference type="NCBI Taxonomy" id="1329909"/>
    <lineage>
        <taxon>Bacteria</taxon>
        <taxon>Pseudomonadati</taxon>
        <taxon>Pseudomonadota</taxon>
        <taxon>Alphaproteobacteria</taxon>
        <taxon>Sphingomonadales</taxon>
        <taxon>Sphingomonadaceae</taxon>
        <taxon>Sphingobium</taxon>
    </lineage>
</organism>
<dbReference type="InterPro" id="IPR051270">
    <property type="entry name" value="Tyrosine-tRNA_ligase_regulator"/>
</dbReference>
<evidence type="ECO:0000256" key="2">
    <source>
        <dbReference type="ARBA" id="ARBA00022884"/>
    </source>
</evidence>
<dbReference type="PROSITE" id="PS50886">
    <property type="entry name" value="TRBD"/>
    <property type="match status" value="1"/>
</dbReference>
<protein>
    <recommendedName>
        <fullName evidence="4">tRNA-binding domain-containing protein</fullName>
    </recommendedName>
</protein>
<dbReference type="InterPro" id="IPR008231">
    <property type="entry name" value="CsaA"/>
</dbReference>
<reference evidence="5 6" key="1">
    <citation type="journal article" date="2013" name="Genome Announc.">
        <title>Draft Genome Sequence of Sphingobium quisquiliarum Strain P25T, a Novel Hexachlorocyclohexane (HCH)-Degrading Bacterium Isolated from an HCH Dumpsite.</title>
        <authorList>
            <person name="Kumar Singh A."/>
            <person name="Sangwan N."/>
            <person name="Sharma A."/>
            <person name="Gupta V."/>
            <person name="Khurana J.P."/>
            <person name="Lal R."/>
        </authorList>
    </citation>
    <scope>NUCLEOTIDE SEQUENCE [LARGE SCALE GENOMIC DNA]</scope>
    <source>
        <strain evidence="5 6">P25</strain>
    </source>
</reference>
<dbReference type="Pfam" id="PF01588">
    <property type="entry name" value="tRNA_bind"/>
    <property type="match status" value="1"/>
</dbReference>
<dbReference type="EMBL" id="ATHO01000002">
    <property type="protein sequence ID" value="EQB15527.1"/>
    <property type="molecule type" value="Genomic_DNA"/>
</dbReference>
<dbReference type="FunFam" id="2.40.50.140:FF:000165">
    <property type="entry name" value="Chaperone CsaA"/>
    <property type="match status" value="1"/>
</dbReference>
<dbReference type="NCBIfam" id="NF007495">
    <property type="entry name" value="PRK10089.1-4"/>
    <property type="match status" value="1"/>
</dbReference>
<dbReference type="GO" id="GO:0000049">
    <property type="term" value="F:tRNA binding"/>
    <property type="evidence" value="ECO:0007669"/>
    <property type="project" value="UniProtKB-UniRule"/>
</dbReference>